<protein>
    <submittedName>
        <fullName evidence="3">3-beta hydroxysteroid dehydrogenase/isomerase domain-containing protein</fullName>
    </submittedName>
</protein>
<dbReference type="Gene3D" id="3.40.50.720">
    <property type="entry name" value="NAD(P)-binding Rossmann-like Domain"/>
    <property type="match status" value="1"/>
</dbReference>
<evidence type="ECO:0000256" key="1">
    <source>
        <dbReference type="SAM" id="MobiDB-lite"/>
    </source>
</evidence>
<accession>A0A914VBM7</accession>
<name>A0A914VBM7_9BILA</name>
<dbReference type="InterPro" id="IPR036291">
    <property type="entry name" value="NAD(P)-bd_dom_sf"/>
</dbReference>
<feature type="region of interest" description="Disordered" evidence="1">
    <location>
        <begin position="100"/>
        <end position="123"/>
    </location>
</feature>
<dbReference type="WBParaSite" id="PSAMB.scaffold1680size28764.g14299.t1">
    <property type="protein sequence ID" value="PSAMB.scaffold1680size28764.g14299.t1"/>
    <property type="gene ID" value="PSAMB.scaffold1680size28764.g14299"/>
</dbReference>
<reference evidence="3" key="1">
    <citation type="submission" date="2022-11" db="UniProtKB">
        <authorList>
            <consortium name="WormBaseParasite"/>
        </authorList>
    </citation>
    <scope>IDENTIFICATION</scope>
</reference>
<evidence type="ECO:0000313" key="2">
    <source>
        <dbReference type="Proteomes" id="UP000887566"/>
    </source>
</evidence>
<dbReference type="AlphaFoldDB" id="A0A914VBM7"/>
<sequence>MFTALKGVMFVLHVASPYPRLSPTDELTIRTADSGVFSALKAAAKAPTVKRVVITSSRLAIMGWQKINLLQSIFLHFHPMINSALIQIACSAKPMGRNDSNTWLPTPYQRREPSKPPISTNSN</sequence>
<proteinExistence type="predicted"/>
<keyword evidence="2" id="KW-1185">Reference proteome</keyword>
<dbReference type="Proteomes" id="UP000887566">
    <property type="component" value="Unplaced"/>
</dbReference>
<dbReference type="SUPFAM" id="SSF51735">
    <property type="entry name" value="NAD(P)-binding Rossmann-fold domains"/>
    <property type="match status" value="1"/>
</dbReference>
<organism evidence="2 3">
    <name type="scientific">Plectus sambesii</name>
    <dbReference type="NCBI Taxonomy" id="2011161"/>
    <lineage>
        <taxon>Eukaryota</taxon>
        <taxon>Metazoa</taxon>
        <taxon>Ecdysozoa</taxon>
        <taxon>Nematoda</taxon>
        <taxon>Chromadorea</taxon>
        <taxon>Plectida</taxon>
        <taxon>Plectina</taxon>
        <taxon>Plectoidea</taxon>
        <taxon>Plectidae</taxon>
        <taxon>Plectus</taxon>
    </lineage>
</organism>
<evidence type="ECO:0000313" key="3">
    <source>
        <dbReference type="WBParaSite" id="PSAMB.scaffold1680size28764.g14299.t1"/>
    </source>
</evidence>